<accession>A0ABY6M1A9</accession>
<feature type="transmembrane region" description="Helical" evidence="1">
    <location>
        <begin position="6"/>
        <end position="29"/>
    </location>
</feature>
<keyword evidence="3" id="KW-1185">Reference proteome</keyword>
<evidence type="ECO:0000313" key="2">
    <source>
        <dbReference type="EMBL" id="UYW02294.1"/>
    </source>
</evidence>
<organism evidence="2 3">
    <name type="scientific">Flavobacterium agricola</name>
    <dbReference type="NCBI Taxonomy" id="2870839"/>
    <lineage>
        <taxon>Bacteria</taxon>
        <taxon>Pseudomonadati</taxon>
        <taxon>Bacteroidota</taxon>
        <taxon>Flavobacteriia</taxon>
        <taxon>Flavobacteriales</taxon>
        <taxon>Flavobacteriaceae</taxon>
        <taxon>Flavobacterium</taxon>
    </lineage>
</organism>
<keyword evidence="1" id="KW-0812">Transmembrane</keyword>
<evidence type="ECO:0000313" key="3">
    <source>
        <dbReference type="Proteomes" id="UP001163328"/>
    </source>
</evidence>
<keyword evidence="1" id="KW-1133">Transmembrane helix</keyword>
<proteinExistence type="predicted"/>
<sequence length="147" mass="16457">MEHQYLLLIHLLAACIWVGGHLVLAIVILPEVLKKKSPELLLNFERKYEYLGLPSLLLLVITGVWMGYGYGVTVRDWFHFDNPIETVISVKLIFLILTVAFAINANFFVLPKLSAKTLPLMAFHIICVTILGIAFVFVGSSVRFGGL</sequence>
<keyword evidence="1" id="KW-0472">Membrane</keyword>
<name>A0ABY6M1A9_9FLAO</name>
<gene>
    <name evidence="2" type="ORF">K5I29_05175</name>
</gene>
<feature type="transmembrane region" description="Helical" evidence="1">
    <location>
        <begin position="50"/>
        <end position="68"/>
    </location>
</feature>
<dbReference type="Proteomes" id="UP001163328">
    <property type="component" value="Chromosome"/>
</dbReference>
<feature type="transmembrane region" description="Helical" evidence="1">
    <location>
        <begin position="88"/>
        <end position="110"/>
    </location>
</feature>
<evidence type="ECO:0000256" key="1">
    <source>
        <dbReference type="SAM" id="Phobius"/>
    </source>
</evidence>
<reference evidence="2" key="1">
    <citation type="submission" date="2021-08" db="EMBL/GenBank/DDBJ databases">
        <title>Flavobacterium sp. strain CC-SYL302.</title>
        <authorList>
            <person name="Lin S.-Y."/>
            <person name="Lee T.-H."/>
            <person name="Young C.-C."/>
        </authorList>
    </citation>
    <scope>NUCLEOTIDE SEQUENCE</scope>
    <source>
        <strain evidence="2">CC-SYL302</strain>
    </source>
</reference>
<feature type="transmembrane region" description="Helical" evidence="1">
    <location>
        <begin position="122"/>
        <end position="142"/>
    </location>
</feature>
<dbReference type="RefSeq" id="WP_264434818.1">
    <property type="nucleotide sequence ID" value="NZ_CP081495.1"/>
</dbReference>
<protein>
    <submittedName>
        <fullName evidence="2">Copper resistance protein CopD</fullName>
    </submittedName>
</protein>
<dbReference type="EMBL" id="CP081495">
    <property type="protein sequence ID" value="UYW02294.1"/>
    <property type="molecule type" value="Genomic_DNA"/>
</dbReference>